<dbReference type="Pfam" id="PF25372">
    <property type="entry name" value="DUF7885"/>
    <property type="match status" value="1"/>
</dbReference>
<proteinExistence type="predicted"/>
<reference evidence="3 4" key="1">
    <citation type="submission" date="2019-03" db="EMBL/GenBank/DDBJ databases">
        <title>Deep-cultivation of Planctomycetes and their phenomic and genomic characterization uncovers novel biology.</title>
        <authorList>
            <person name="Wiegand S."/>
            <person name="Jogler M."/>
            <person name="Boedeker C."/>
            <person name="Pinto D."/>
            <person name="Vollmers J."/>
            <person name="Rivas-Marin E."/>
            <person name="Kohn T."/>
            <person name="Peeters S.H."/>
            <person name="Heuer A."/>
            <person name="Rast P."/>
            <person name="Oberbeckmann S."/>
            <person name="Bunk B."/>
            <person name="Jeske O."/>
            <person name="Meyerdierks A."/>
            <person name="Storesund J.E."/>
            <person name="Kallscheuer N."/>
            <person name="Luecker S."/>
            <person name="Lage O.M."/>
            <person name="Pohl T."/>
            <person name="Merkel B.J."/>
            <person name="Hornburger P."/>
            <person name="Mueller R.-W."/>
            <person name="Bruemmer F."/>
            <person name="Labrenz M."/>
            <person name="Spormann A.M."/>
            <person name="Op den Camp H."/>
            <person name="Overmann J."/>
            <person name="Amann R."/>
            <person name="Jetten M.S.M."/>
            <person name="Mascher T."/>
            <person name="Medema M.H."/>
            <person name="Devos D.P."/>
            <person name="Kaster A.-K."/>
            <person name="Ovreas L."/>
            <person name="Rohde M."/>
            <person name="Galperin M.Y."/>
            <person name="Jogler C."/>
        </authorList>
    </citation>
    <scope>NUCLEOTIDE SEQUENCE [LARGE SCALE GENOMIC DNA]</scope>
    <source>
        <strain evidence="3 4">V144</strain>
    </source>
</reference>
<evidence type="ECO:0000313" key="4">
    <source>
        <dbReference type="Proteomes" id="UP000318704"/>
    </source>
</evidence>
<dbReference type="Gene3D" id="3.80.10.10">
    <property type="entry name" value="Ribonuclease Inhibitor"/>
    <property type="match status" value="1"/>
</dbReference>
<dbReference type="InterPro" id="IPR057207">
    <property type="entry name" value="FBXL15_LRR"/>
</dbReference>
<dbReference type="GO" id="GO:0031146">
    <property type="term" value="P:SCF-dependent proteasomal ubiquitin-dependent protein catabolic process"/>
    <property type="evidence" value="ECO:0007669"/>
    <property type="project" value="TreeGrafter"/>
</dbReference>
<dbReference type="PANTHER" id="PTHR13318:SF190">
    <property type="entry name" value="PARTNER OF PAIRED, ISOFORM B"/>
    <property type="match status" value="1"/>
</dbReference>
<sequence length="302" mass="34189">MNSDGKPDSVRLTKMNRRVLIRRGLIAALVLICTASAYSFFLVFQFHRRIATFQKHNAGLLVNYENDHGNTSVGIYGSAPGPFFIPAPLLRYHRSLYSIYLRDQPNTNTEEMDELFRLFHYFSKLEELHLEGILINQDRAISISSLSNLKRLKLQRCQIEKSCLVTLLKTKELKGLSLEDSTFPEVELELLKQMPNNESLQALNLANCHITDRTATVLSQCRNLEFLDLSGTQITDLGLKQLARLPQLRILILDHTDVTDAGVAYLSSTPNLIELSLSNTEVSDESLETLKRDIPALRVSDD</sequence>
<protein>
    <submittedName>
        <fullName evidence="3">Leucine Rich repeats (2 copies)</fullName>
    </submittedName>
</protein>
<dbReference type="Proteomes" id="UP000318704">
    <property type="component" value="Chromosome"/>
</dbReference>
<dbReference type="PANTHER" id="PTHR13318">
    <property type="entry name" value="PARTNER OF PAIRED, ISOFORM B-RELATED"/>
    <property type="match status" value="1"/>
</dbReference>
<dbReference type="SMART" id="SM00368">
    <property type="entry name" value="LRR_RI"/>
    <property type="match status" value="3"/>
</dbReference>
<evidence type="ECO:0000313" key="3">
    <source>
        <dbReference type="EMBL" id="QDT95025.1"/>
    </source>
</evidence>
<gene>
    <name evidence="3" type="ORF">V144x_04590</name>
</gene>
<keyword evidence="1" id="KW-0472">Membrane</keyword>
<organism evidence="3 4">
    <name type="scientific">Gimesia aquarii</name>
    <dbReference type="NCBI Taxonomy" id="2527964"/>
    <lineage>
        <taxon>Bacteria</taxon>
        <taxon>Pseudomonadati</taxon>
        <taxon>Planctomycetota</taxon>
        <taxon>Planctomycetia</taxon>
        <taxon>Planctomycetales</taxon>
        <taxon>Planctomycetaceae</taxon>
        <taxon>Gimesia</taxon>
    </lineage>
</organism>
<dbReference type="SUPFAM" id="SSF52047">
    <property type="entry name" value="RNI-like"/>
    <property type="match status" value="1"/>
</dbReference>
<dbReference type="InterPro" id="IPR032675">
    <property type="entry name" value="LRR_dom_sf"/>
</dbReference>
<accession>A0A517VPT0</accession>
<name>A0A517VPT0_9PLAN</name>
<keyword evidence="1" id="KW-0812">Transmembrane</keyword>
<keyword evidence="1" id="KW-1133">Transmembrane helix</keyword>
<dbReference type="AlphaFoldDB" id="A0A517VPT0"/>
<feature type="transmembrane region" description="Helical" evidence="1">
    <location>
        <begin position="20"/>
        <end position="44"/>
    </location>
</feature>
<dbReference type="EMBL" id="CP037920">
    <property type="protein sequence ID" value="QDT95025.1"/>
    <property type="molecule type" value="Genomic_DNA"/>
</dbReference>
<evidence type="ECO:0000256" key="1">
    <source>
        <dbReference type="SAM" id="Phobius"/>
    </source>
</evidence>
<evidence type="ECO:0000259" key="2">
    <source>
        <dbReference type="Pfam" id="PF25372"/>
    </source>
</evidence>
<dbReference type="GO" id="GO:0019005">
    <property type="term" value="C:SCF ubiquitin ligase complex"/>
    <property type="evidence" value="ECO:0007669"/>
    <property type="project" value="TreeGrafter"/>
</dbReference>
<dbReference type="RefSeq" id="WP_144980739.1">
    <property type="nucleotide sequence ID" value="NZ_CP037920.1"/>
</dbReference>
<dbReference type="KEGG" id="gaw:V144x_04590"/>
<feature type="domain" description="F-box/LRR-repeat protein 15-like leucin rich repeat" evidence="2">
    <location>
        <begin position="194"/>
        <end position="268"/>
    </location>
</feature>